<dbReference type="AlphaFoldDB" id="A0A6S6TPY5"/>
<name>A0A6S6TPY5_9BACT</name>
<dbReference type="EMBL" id="CACVAU010000063">
    <property type="protein sequence ID" value="CAA6821454.1"/>
    <property type="molecule type" value="Genomic_DNA"/>
</dbReference>
<protein>
    <submittedName>
        <fullName evidence="1">Uncharacterized protein</fullName>
    </submittedName>
</protein>
<organism evidence="1">
    <name type="scientific">uncultured Sulfurovum sp</name>
    <dbReference type="NCBI Taxonomy" id="269237"/>
    <lineage>
        <taxon>Bacteria</taxon>
        <taxon>Pseudomonadati</taxon>
        <taxon>Campylobacterota</taxon>
        <taxon>Epsilonproteobacteria</taxon>
        <taxon>Campylobacterales</taxon>
        <taxon>Sulfurovaceae</taxon>
        <taxon>Sulfurovum</taxon>
        <taxon>environmental samples</taxon>
    </lineage>
</organism>
<accession>A0A6S6TPY5</accession>
<sequence length="415" mass="49142">MDINCVFGLFEVIVIKMLSKLLLEIEKILDNCNLIDRSKTIELLKSFGEKELFETLFYLAIEKQEAKKNVFIASLMLYELNTRATIELKEALSLMLKAWDISIEEVVFYVVEQFGVNKILEEVSALKKRYRQNEEFFQRIDSIEYWTKIYEDEYLTQRIESMLLPIKADSVLSPKVYYDNEQTGIYFFTEEDKYARITFENLDSIKVSRGEMLPLHYDWSKNPSGAWGFKVKNSTWLQQRYEYEKKHYGEAYEFGGDVEDMKKYFSHYIFSFHDQFVEVIAKGFWVEESKEPLFEKALGLGHPFKRLTDEKSFVFEWNGMVLEVCETTLKQEDLIKNTSFCTQKILECYVDKKRESPPEYSLVLSKKGNKVLSELHGYLGNREAIFNGLATFLDIKPYVQKYMDEVAQRRKEIRR</sequence>
<evidence type="ECO:0000313" key="1">
    <source>
        <dbReference type="EMBL" id="CAA6821454.1"/>
    </source>
</evidence>
<gene>
    <name evidence="1" type="ORF">HELGO_WM5507</name>
</gene>
<proteinExistence type="predicted"/>
<reference evidence="1" key="1">
    <citation type="submission" date="2020-01" db="EMBL/GenBank/DDBJ databases">
        <authorList>
            <person name="Meier V. D."/>
            <person name="Meier V D."/>
        </authorList>
    </citation>
    <scope>NUCLEOTIDE SEQUENCE</scope>
    <source>
        <strain evidence="1">HLG_WM_MAG_05</strain>
    </source>
</reference>